<sequence length="130" mass="13784">MYLCGKNSRGKTTLSTSDRGSNLNLPVICNLVYCDRSALDHAATEAESKTILQNLSGEFLGGELTAIMGPSGAGKSSLMNIMAGYTKTTLSTRDRDSNPDLPVIGSLVYCESDALGHEATEAVNTKLVYC</sequence>
<dbReference type="InterPro" id="IPR003439">
    <property type="entry name" value="ABC_transporter-like_ATP-bd"/>
</dbReference>
<evidence type="ECO:0000256" key="3">
    <source>
        <dbReference type="ARBA" id="ARBA00022448"/>
    </source>
</evidence>
<keyword evidence="4" id="KW-0812">Transmembrane</keyword>
<dbReference type="PANTHER" id="PTHR48041">
    <property type="entry name" value="ABC TRANSPORTER G FAMILY MEMBER 28"/>
    <property type="match status" value="1"/>
</dbReference>
<dbReference type="Pfam" id="PF00005">
    <property type="entry name" value="ABC_tran"/>
    <property type="match status" value="1"/>
</dbReference>
<dbReference type="GO" id="GO:0042626">
    <property type="term" value="F:ATPase-coupled transmembrane transporter activity"/>
    <property type="evidence" value="ECO:0007669"/>
    <property type="project" value="TreeGrafter"/>
</dbReference>
<organism evidence="8">
    <name type="scientific">Timema bartmani</name>
    <dbReference type="NCBI Taxonomy" id="61472"/>
    <lineage>
        <taxon>Eukaryota</taxon>
        <taxon>Metazoa</taxon>
        <taxon>Ecdysozoa</taxon>
        <taxon>Arthropoda</taxon>
        <taxon>Hexapoda</taxon>
        <taxon>Insecta</taxon>
        <taxon>Pterygota</taxon>
        <taxon>Neoptera</taxon>
        <taxon>Polyneoptera</taxon>
        <taxon>Phasmatodea</taxon>
        <taxon>Timematodea</taxon>
        <taxon>Timematoidea</taxon>
        <taxon>Timematidae</taxon>
        <taxon>Timema</taxon>
    </lineage>
</organism>
<keyword evidence="3" id="KW-0813">Transport</keyword>
<accession>A0A7R9I3P0</accession>
<comment type="subcellular location">
    <subcellularLocation>
        <location evidence="1">Membrane</location>
        <topology evidence="1">Multi-pass membrane protein</topology>
    </subcellularLocation>
</comment>
<gene>
    <name evidence="8" type="ORF">TBIB3V08_LOCUS8600</name>
</gene>
<protein>
    <recommendedName>
        <fullName evidence="7">ABC transporter domain-containing protein</fullName>
    </recommendedName>
</protein>
<dbReference type="EMBL" id="OD567871">
    <property type="protein sequence ID" value="CAD7446266.1"/>
    <property type="molecule type" value="Genomic_DNA"/>
</dbReference>
<dbReference type="GO" id="GO:0005886">
    <property type="term" value="C:plasma membrane"/>
    <property type="evidence" value="ECO:0007669"/>
    <property type="project" value="TreeGrafter"/>
</dbReference>
<dbReference type="GO" id="GO:0005524">
    <property type="term" value="F:ATP binding"/>
    <property type="evidence" value="ECO:0007669"/>
    <property type="project" value="InterPro"/>
</dbReference>
<keyword evidence="5" id="KW-1133">Transmembrane helix</keyword>
<evidence type="ECO:0000313" key="8">
    <source>
        <dbReference type="EMBL" id="CAD7446266.1"/>
    </source>
</evidence>
<evidence type="ECO:0000256" key="1">
    <source>
        <dbReference type="ARBA" id="ARBA00004141"/>
    </source>
</evidence>
<evidence type="ECO:0000259" key="7">
    <source>
        <dbReference type="Pfam" id="PF00005"/>
    </source>
</evidence>
<evidence type="ECO:0000256" key="4">
    <source>
        <dbReference type="ARBA" id="ARBA00022692"/>
    </source>
</evidence>
<dbReference type="AlphaFoldDB" id="A0A7R9I3P0"/>
<dbReference type="Gene3D" id="3.40.50.300">
    <property type="entry name" value="P-loop containing nucleotide triphosphate hydrolases"/>
    <property type="match status" value="1"/>
</dbReference>
<reference evidence="8" key="1">
    <citation type="submission" date="2020-11" db="EMBL/GenBank/DDBJ databases">
        <authorList>
            <person name="Tran Van P."/>
        </authorList>
    </citation>
    <scope>NUCLEOTIDE SEQUENCE</scope>
</reference>
<comment type="similarity">
    <text evidence="2">Belongs to the ABC transporter superfamily. ABCG family. Eye pigment precursor importer (TC 3.A.1.204) subfamily.</text>
</comment>
<evidence type="ECO:0000256" key="6">
    <source>
        <dbReference type="ARBA" id="ARBA00023136"/>
    </source>
</evidence>
<dbReference type="InterPro" id="IPR027417">
    <property type="entry name" value="P-loop_NTPase"/>
</dbReference>
<name>A0A7R9I3P0_9NEOP</name>
<keyword evidence="6" id="KW-0472">Membrane</keyword>
<dbReference type="InterPro" id="IPR050352">
    <property type="entry name" value="ABCG_transporters"/>
</dbReference>
<proteinExistence type="inferred from homology"/>
<evidence type="ECO:0000256" key="2">
    <source>
        <dbReference type="ARBA" id="ARBA00005814"/>
    </source>
</evidence>
<evidence type="ECO:0000256" key="5">
    <source>
        <dbReference type="ARBA" id="ARBA00022989"/>
    </source>
</evidence>
<dbReference type="SUPFAM" id="SSF52540">
    <property type="entry name" value="P-loop containing nucleoside triphosphate hydrolases"/>
    <property type="match status" value="1"/>
</dbReference>
<feature type="domain" description="ABC transporter" evidence="7">
    <location>
        <begin position="52"/>
        <end position="89"/>
    </location>
</feature>
<dbReference type="PANTHER" id="PTHR48041:SF78">
    <property type="entry name" value="ABC TRANSPORTER EXPRESSED IN TRACHEA, ISOFORM A"/>
    <property type="match status" value="1"/>
</dbReference>
<dbReference type="GO" id="GO:0016887">
    <property type="term" value="F:ATP hydrolysis activity"/>
    <property type="evidence" value="ECO:0007669"/>
    <property type="project" value="InterPro"/>
</dbReference>